<feature type="transmembrane region" description="Helical" evidence="1">
    <location>
        <begin position="247"/>
        <end position="270"/>
    </location>
</feature>
<sequence>MDDRRIIILLAGVIGILLAGSLASFVLSRRAHSEAMQTTVRNLESRVKAWWVMVAIFAAAFLLGPTVTLILFALTSFYCLREMITLTPTRPADHRAVATAFYVFIPLQYWLIFDEWQTVFAIAIPVYAFLLLPVLTVLAGETDHFLERTAKLQWGLMLTVYCISHAPALLILDIPGHEGENFLWLFFLIAVVQLSDVLQYVFGKLFGRHKVAPRISPAKTWEGLIGGGLSAALVGAGLFWITPFSPLQAGGMALAIVVAGFCGGLVLSAIKRSLGAKDWGTMIEGHGGALDRMDSVTFAAPIFFHLTNYFFVP</sequence>
<dbReference type="GO" id="GO:0016779">
    <property type="term" value="F:nucleotidyltransferase activity"/>
    <property type="evidence" value="ECO:0007669"/>
    <property type="project" value="UniProtKB-KW"/>
</dbReference>
<feature type="transmembrane region" description="Helical" evidence="1">
    <location>
        <begin position="7"/>
        <end position="29"/>
    </location>
</feature>
<name>A0A6N9T1G2_9HYPH</name>
<feature type="transmembrane region" description="Helical" evidence="1">
    <location>
        <begin position="152"/>
        <end position="170"/>
    </location>
</feature>
<protein>
    <submittedName>
        <fullName evidence="2">Phosphatidate cytidylyltransferase</fullName>
    </submittedName>
</protein>
<feature type="transmembrane region" description="Helical" evidence="1">
    <location>
        <begin position="49"/>
        <end position="75"/>
    </location>
</feature>
<reference evidence="2 3" key="1">
    <citation type="submission" date="2020-01" db="EMBL/GenBank/DDBJ databases">
        <title>Jiella pacifica sp. nov.</title>
        <authorList>
            <person name="Xue Z."/>
            <person name="Zhu S."/>
            <person name="Chen J."/>
            <person name="Yang J."/>
        </authorList>
    </citation>
    <scope>NUCLEOTIDE SEQUENCE [LARGE SCALE GENOMIC DNA]</scope>
    <source>
        <strain evidence="2 3">40Bstr34</strain>
    </source>
</reference>
<dbReference type="EMBL" id="JAAAMG010000004">
    <property type="protein sequence ID" value="NDW04025.1"/>
    <property type="molecule type" value="Genomic_DNA"/>
</dbReference>
<dbReference type="GO" id="GO:0009273">
    <property type="term" value="P:peptidoglycan-based cell wall biogenesis"/>
    <property type="evidence" value="ECO:0007669"/>
    <property type="project" value="TreeGrafter"/>
</dbReference>
<evidence type="ECO:0000256" key="1">
    <source>
        <dbReference type="SAM" id="Phobius"/>
    </source>
</evidence>
<organism evidence="2 3">
    <name type="scientific">Jiella pacifica</name>
    <dbReference type="NCBI Taxonomy" id="2696469"/>
    <lineage>
        <taxon>Bacteria</taxon>
        <taxon>Pseudomonadati</taxon>
        <taxon>Pseudomonadota</taxon>
        <taxon>Alphaproteobacteria</taxon>
        <taxon>Hyphomicrobiales</taxon>
        <taxon>Aurantimonadaceae</taxon>
        <taxon>Jiella</taxon>
    </lineage>
</organism>
<feature type="transmembrane region" description="Helical" evidence="1">
    <location>
        <begin position="119"/>
        <end position="140"/>
    </location>
</feature>
<dbReference type="AlphaFoldDB" id="A0A6N9T1G2"/>
<feature type="transmembrane region" description="Helical" evidence="1">
    <location>
        <begin position="96"/>
        <end position="113"/>
    </location>
</feature>
<gene>
    <name evidence="2" type="ORF">GTK09_06240</name>
</gene>
<keyword evidence="3" id="KW-1185">Reference proteome</keyword>
<keyword evidence="2" id="KW-0548">Nucleotidyltransferase</keyword>
<evidence type="ECO:0000313" key="3">
    <source>
        <dbReference type="Proteomes" id="UP000469011"/>
    </source>
</evidence>
<keyword evidence="1" id="KW-0472">Membrane</keyword>
<keyword evidence="1" id="KW-0812">Transmembrane</keyword>
<feature type="transmembrane region" description="Helical" evidence="1">
    <location>
        <begin position="223"/>
        <end position="241"/>
    </location>
</feature>
<proteinExistence type="predicted"/>
<dbReference type="RefSeq" id="WP_163462002.1">
    <property type="nucleotide sequence ID" value="NZ_JAAAMG010000004.1"/>
</dbReference>
<keyword evidence="2" id="KW-0808">Transferase</keyword>
<feature type="transmembrane region" description="Helical" evidence="1">
    <location>
        <begin position="182"/>
        <end position="202"/>
    </location>
</feature>
<dbReference type="PANTHER" id="PTHR43535">
    <property type="entry name" value="PHOSPHATIDATE CYTIDYLYLTRANSFERASE"/>
    <property type="match status" value="1"/>
</dbReference>
<dbReference type="Pfam" id="PF01148">
    <property type="entry name" value="CTP_transf_1"/>
    <property type="match status" value="1"/>
</dbReference>
<dbReference type="GO" id="GO:0005886">
    <property type="term" value="C:plasma membrane"/>
    <property type="evidence" value="ECO:0007669"/>
    <property type="project" value="TreeGrafter"/>
</dbReference>
<dbReference type="PANTHER" id="PTHR43535:SF1">
    <property type="entry name" value="PHOSPHATIDATE CYTIDYLYLTRANSFERASE"/>
    <property type="match status" value="1"/>
</dbReference>
<evidence type="ECO:0000313" key="2">
    <source>
        <dbReference type="EMBL" id="NDW04025.1"/>
    </source>
</evidence>
<accession>A0A6N9T1G2</accession>
<dbReference type="Proteomes" id="UP000469011">
    <property type="component" value="Unassembled WGS sequence"/>
</dbReference>
<keyword evidence="1" id="KW-1133">Transmembrane helix</keyword>
<comment type="caution">
    <text evidence="2">The sequence shown here is derived from an EMBL/GenBank/DDBJ whole genome shotgun (WGS) entry which is preliminary data.</text>
</comment>